<evidence type="ECO:0000259" key="6">
    <source>
        <dbReference type="PROSITE" id="PS50011"/>
    </source>
</evidence>
<proteinExistence type="predicted"/>
<evidence type="ECO:0000256" key="2">
    <source>
        <dbReference type="ARBA" id="ARBA00022741"/>
    </source>
</evidence>
<evidence type="ECO:0000256" key="3">
    <source>
        <dbReference type="ARBA" id="ARBA00022777"/>
    </source>
</evidence>
<keyword evidence="2 5" id="KW-0547">Nucleotide-binding</keyword>
<protein>
    <submittedName>
        <fullName evidence="7">Serine/threonine-protein kinase</fullName>
    </submittedName>
</protein>
<dbReference type="InterPro" id="IPR017441">
    <property type="entry name" value="Protein_kinase_ATP_BS"/>
</dbReference>
<dbReference type="Gene3D" id="1.10.510.10">
    <property type="entry name" value="Transferase(Phosphotransferase) domain 1"/>
    <property type="match status" value="1"/>
</dbReference>
<dbReference type="GO" id="GO:0016301">
    <property type="term" value="F:kinase activity"/>
    <property type="evidence" value="ECO:0007669"/>
    <property type="project" value="UniProtKB-KW"/>
</dbReference>
<dbReference type="InterPro" id="IPR011009">
    <property type="entry name" value="Kinase-like_dom_sf"/>
</dbReference>
<gene>
    <name evidence="7" type="ORF">LVJ94_03390</name>
</gene>
<dbReference type="PROSITE" id="PS50011">
    <property type="entry name" value="PROTEIN_KINASE_DOM"/>
    <property type="match status" value="1"/>
</dbReference>
<keyword evidence="3 7" id="KW-0418">Kinase</keyword>
<evidence type="ECO:0000313" key="8">
    <source>
        <dbReference type="Proteomes" id="UP001374803"/>
    </source>
</evidence>
<dbReference type="InterPro" id="IPR011042">
    <property type="entry name" value="6-blade_b-propeller_TolB-like"/>
</dbReference>
<dbReference type="SUPFAM" id="SSF56112">
    <property type="entry name" value="Protein kinase-like (PK-like)"/>
    <property type="match status" value="1"/>
</dbReference>
<feature type="binding site" evidence="5">
    <location>
        <position position="100"/>
    </location>
    <ligand>
        <name>ATP</name>
        <dbReference type="ChEBI" id="CHEBI:30616"/>
    </ligand>
</feature>
<dbReference type="SUPFAM" id="SSF82171">
    <property type="entry name" value="DPP6 N-terminal domain-like"/>
    <property type="match status" value="2"/>
</dbReference>
<feature type="domain" description="Protein kinase" evidence="6">
    <location>
        <begin position="71"/>
        <end position="339"/>
    </location>
</feature>
<organism evidence="7 8">
    <name type="scientific">Pendulispora rubella</name>
    <dbReference type="NCBI Taxonomy" id="2741070"/>
    <lineage>
        <taxon>Bacteria</taxon>
        <taxon>Pseudomonadati</taxon>
        <taxon>Myxococcota</taxon>
        <taxon>Myxococcia</taxon>
        <taxon>Myxococcales</taxon>
        <taxon>Sorangiineae</taxon>
        <taxon>Pendulisporaceae</taxon>
        <taxon>Pendulispora</taxon>
    </lineage>
</organism>
<dbReference type="RefSeq" id="WP_394835938.1">
    <property type="nucleotide sequence ID" value="NZ_CP089929.1"/>
</dbReference>
<dbReference type="EMBL" id="CP089983">
    <property type="protein sequence ID" value="WXB06290.1"/>
    <property type="molecule type" value="Genomic_DNA"/>
</dbReference>
<dbReference type="Gene3D" id="3.30.200.20">
    <property type="entry name" value="Phosphorylase Kinase, domain 1"/>
    <property type="match status" value="1"/>
</dbReference>
<dbReference type="InterPro" id="IPR008271">
    <property type="entry name" value="Ser/Thr_kinase_AS"/>
</dbReference>
<keyword evidence="8" id="KW-1185">Reference proteome</keyword>
<dbReference type="PANTHER" id="PTHR43289">
    <property type="entry name" value="MITOGEN-ACTIVATED PROTEIN KINASE KINASE KINASE 20-RELATED"/>
    <property type="match status" value="1"/>
</dbReference>
<keyword evidence="1" id="KW-0808">Transferase</keyword>
<dbReference type="SMART" id="SM00220">
    <property type="entry name" value="S_TKc"/>
    <property type="match status" value="1"/>
</dbReference>
<dbReference type="Pfam" id="PF00069">
    <property type="entry name" value="Pkinase"/>
    <property type="match status" value="1"/>
</dbReference>
<dbReference type="PANTHER" id="PTHR43289:SF34">
    <property type="entry name" value="SERINE_THREONINE-PROTEIN KINASE YBDM-RELATED"/>
    <property type="match status" value="1"/>
</dbReference>
<dbReference type="InterPro" id="IPR000719">
    <property type="entry name" value="Prot_kinase_dom"/>
</dbReference>
<dbReference type="CDD" id="cd14014">
    <property type="entry name" value="STKc_PknB_like"/>
    <property type="match status" value="1"/>
</dbReference>
<evidence type="ECO:0000313" key="7">
    <source>
        <dbReference type="EMBL" id="WXB06290.1"/>
    </source>
</evidence>
<keyword evidence="4 5" id="KW-0067">ATP-binding</keyword>
<dbReference type="Proteomes" id="UP001374803">
    <property type="component" value="Chromosome"/>
</dbReference>
<name>A0ABZ2L687_9BACT</name>
<evidence type="ECO:0000256" key="4">
    <source>
        <dbReference type="ARBA" id="ARBA00022840"/>
    </source>
</evidence>
<sequence length="906" mass="96634">MGHCLGEDELLELARGGGDRFREEPAIEEHLADCATCSAWLAALLDMRASPEVAPPAPRWGGLVGRVLGPYRLDTQIGAGGMGAVYRAWDERLGRNVAVKVLPGHAPDSNARAGRLRDEARAAAAVAHPNVVAVYDIGTDDGITFIACELVRGESLRSMLESRHGRSAPHALPLTQRMRLGLELARGLAAVHAQGIVHCDLKPENLMVTEDGTLKILDFGLAKIVREAEREGGDGRAWMQGTVGYMAPEQARGEPADARSDIFAVGAILYEMATGKRAVSGESHAERMASLLNDAPPPADAEELAPIGAVIARCLERDPRRRFHSAHDLAWVLDGHAPATPARQPSIARRRLLLGAAATGLAGLAAGAFMIRRPAHVPPAFRQLTFRHGGLWTARFTRDGGSILYGAAWEDEPLTGYTLRLDGGTARPLDVASADVLAVSSRGDVALCIGKHYVEGQCATGRLAVMPLSGGAPRMLMDDVQAADFAPNGVDLAIVRYTARGSSLESPLGRVLVETASGWLTHPRISPDGKHVACMMHPSPQDDRGDVILVDTASGKRRTLSADWASAAGLAWDPSGDALWFSAARDDANNAVRMVTLGGREWLVARMAGRLRVHDVAQDGRVAVSLDQWRLRTLVAAVGSMAHESFDRSLSEFSSVVDRSADGHTLLLGEFGVVEATLGVYLRSITGGAPIHLGPGIPIALSPSGKRVAAVVPGHATPLLVYLDDGAERPALSLGAISEVRSGRWLDENALVVVAGVKDREPRLWRIDVGHAAPKPLTEEGIFGHGETDPARQRFAFVDREGTLRVVDVHEGRTRVVPGAFARQSVCGWLEKGDTLVVRNRTTPIVLTGVDAASGDLRPLGEIHPPRVGLKGVDSVVIDRDGGAYAYSYGQELSQLFLMSFDAPRG</sequence>
<accession>A0ABZ2L687</accession>
<reference evidence="7" key="1">
    <citation type="submission" date="2021-12" db="EMBL/GenBank/DDBJ databases">
        <title>Discovery of the Pendulisporaceae a myxobacterial family with distinct sporulation behavior and unique specialized metabolism.</title>
        <authorList>
            <person name="Garcia R."/>
            <person name="Popoff A."/>
            <person name="Bader C.D."/>
            <person name="Loehr J."/>
            <person name="Walesch S."/>
            <person name="Walt C."/>
            <person name="Boldt J."/>
            <person name="Bunk B."/>
            <person name="Haeckl F.J.F.P.J."/>
            <person name="Gunesch A.P."/>
            <person name="Birkelbach J."/>
            <person name="Nuebel U."/>
            <person name="Pietschmann T."/>
            <person name="Bach T."/>
            <person name="Mueller R."/>
        </authorList>
    </citation>
    <scope>NUCLEOTIDE SEQUENCE</scope>
    <source>
        <strain evidence="7">MSr11367</strain>
    </source>
</reference>
<evidence type="ECO:0000256" key="5">
    <source>
        <dbReference type="PROSITE-ProRule" id="PRU10141"/>
    </source>
</evidence>
<dbReference type="Gene3D" id="2.120.10.30">
    <property type="entry name" value="TolB, C-terminal domain"/>
    <property type="match status" value="1"/>
</dbReference>
<dbReference type="PROSITE" id="PS00108">
    <property type="entry name" value="PROTEIN_KINASE_ST"/>
    <property type="match status" value="1"/>
</dbReference>
<evidence type="ECO:0000256" key="1">
    <source>
        <dbReference type="ARBA" id="ARBA00022679"/>
    </source>
</evidence>
<dbReference type="PROSITE" id="PS00107">
    <property type="entry name" value="PROTEIN_KINASE_ATP"/>
    <property type="match status" value="1"/>
</dbReference>